<sequence>MKHNVLSADALTKFVMIASASRGTETAASNMMRTAQAQREVMSLGRTIRALEMVTGFYAEQGQEGSYEQSLAIGLDNPNTMSALIRLFCEKYDQDCVLVWNRDTDNVWLHSSDGMTQLGQRGMVMTHHSWNTAQALGHKLADAFTVAADGSVWEVR</sequence>
<dbReference type="Proteomes" id="UP001333037">
    <property type="component" value="Segment"/>
</dbReference>
<protein>
    <submittedName>
        <fullName evidence="1">S-adenosyl-L-methionine hydrolase</fullName>
    </submittedName>
</protein>
<keyword evidence="2" id="KW-1185">Reference proteome</keyword>
<evidence type="ECO:0000313" key="1">
    <source>
        <dbReference type="EMBL" id="WVX92077.1"/>
    </source>
</evidence>
<reference evidence="1 2" key="1">
    <citation type="submission" date="2024-01" db="EMBL/GenBank/DDBJ databases">
        <authorList>
            <person name="Wang Y."/>
            <person name="Lin M."/>
        </authorList>
    </citation>
    <scope>NUCLEOTIDE SEQUENCE [LARGE SCALE GENOMIC DNA]</scope>
</reference>
<dbReference type="InterPro" id="IPR057548">
    <property type="entry name" value="S-AdoMet_lyase-like"/>
</dbReference>
<dbReference type="GO" id="GO:0016787">
    <property type="term" value="F:hydrolase activity"/>
    <property type="evidence" value="ECO:0007669"/>
    <property type="project" value="UniProtKB-KW"/>
</dbReference>
<proteinExistence type="predicted"/>
<organism evidence="1 2">
    <name type="scientific">Aeromonas phage phiA014S</name>
    <dbReference type="NCBI Taxonomy" id="3119845"/>
    <lineage>
        <taxon>Viruses</taxon>
        <taxon>Duplodnaviria</taxon>
        <taxon>Heunggongvirae</taxon>
        <taxon>Uroviricota</taxon>
        <taxon>Caudoviricetes</taxon>
        <taxon>Autographivirales</taxon>
        <taxon>Autotranscriptaviridae</taxon>
        <taxon>Studiervirinae</taxon>
        <taxon>Coryciavirus</taxon>
        <taxon>Coryciavirus A014S</taxon>
    </lineage>
</organism>
<dbReference type="EMBL" id="PP226939">
    <property type="protein sequence ID" value="WVX92077.1"/>
    <property type="molecule type" value="Genomic_DNA"/>
</dbReference>
<evidence type="ECO:0000313" key="2">
    <source>
        <dbReference type="Proteomes" id="UP001333037"/>
    </source>
</evidence>
<accession>A0ABZ2CLW9</accession>
<dbReference type="Pfam" id="PF23780">
    <property type="entry name" value="S-AdoMet_lyase"/>
    <property type="match status" value="1"/>
</dbReference>
<keyword evidence="1" id="KW-0378">Hydrolase</keyword>
<name>A0ABZ2CLW9_9CAUD</name>